<keyword evidence="5" id="KW-0998">Cell outer membrane</keyword>
<dbReference type="Pfam" id="PF14322">
    <property type="entry name" value="SusD-like_3"/>
    <property type="match status" value="1"/>
</dbReference>
<evidence type="ECO:0000313" key="9">
    <source>
        <dbReference type="Proteomes" id="UP000199312"/>
    </source>
</evidence>
<comment type="subcellular location">
    <subcellularLocation>
        <location evidence="1">Cell outer membrane</location>
    </subcellularLocation>
</comment>
<evidence type="ECO:0000256" key="5">
    <source>
        <dbReference type="ARBA" id="ARBA00023237"/>
    </source>
</evidence>
<dbReference type="PROSITE" id="PS51257">
    <property type="entry name" value="PROKAR_LIPOPROTEIN"/>
    <property type="match status" value="1"/>
</dbReference>
<dbReference type="GO" id="GO:0009279">
    <property type="term" value="C:cell outer membrane"/>
    <property type="evidence" value="ECO:0007669"/>
    <property type="project" value="UniProtKB-SubCell"/>
</dbReference>
<evidence type="ECO:0000256" key="3">
    <source>
        <dbReference type="ARBA" id="ARBA00022729"/>
    </source>
</evidence>
<gene>
    <name evidence="8" type="ORF">SAMN04488006_1648</name>
</gene>
<name>A0A1I6Q9B5_9FLAO</name>
<dbReference type="InterPro" id="IPR033985">
    <property type="entry name" value="SusD-like_N"/>
</dbReference>
<dbReference type="Pfam" id="PF07980">
    <property type="entry name" value="SusD_RagB"/>
    <property type="match status" value="1"/>
</dbReference>
<reference evidence="9" key="1">
    <citation type="submission" date="2016-10" db="EMBL/GenBank/DDBJ databases">
        <authorList>
            <person name="Varghese N."/>
            <person name="Submissions S."/>
        </authorList>
    </citation>
    <scope>NUCLEOTIDE SEQUENCE [LARGE SCALE GENOMIC DNA]</scope>
    <source>
        <strain evidence="9">DSM 24450</strain>
    </source>
</reference>
<feature type="domain" description="SusD-like N-terminal" evidence="7">
    <location>
        <begin position="101"/>
        <end position="231"/>
    </location>
</feature>
<organism evidence="8 9">
    <name type="scientific">Lutibacter maritimus</name>
    <dbReference type="NCBI Taxonomy" id="593133"/>
    <lineage>
        <taxon>Bacteria</taxon>
        <taxon>Pseudomonadati</taxon>
        <taxon>Bacteroidota</taxon>
        <taxon>Flavobacteriia</taxon>
        <taxon>Flavobacteriales</taxon>
        <taxon>Flavobacteriaceae</taxon>
        <taxon>Lutibacter</taxon>
    </lineage>
</organism>
<sequence length="515" mass="58103">MKNIYKIFIASILLVVIASCNDDEFIEQTSPDQLTSLSFWRNLEDAQSGLTAAYSELESRSNFWDGWQEGRPVVEYFRSDYALPGPDAINYAHWMSIFNFNYTNGHTFVDVLWGTNYKGLNFANQVITKVGEMTLEQISDADKKQIIGEATFLRAYYHFKLLTLYEQIIIRDQIITQETLDKPLSTRPEAWDAIITDFSNAAEMLSSTNTPENYGRATKGAALSYLGKAYLYKAGDPTSSENDDFQNAVIALKPVVEGAVGSYGLEPNFSSLFNGENENSQESIFELQFKSGDATSWNATRLHAFVGDWSVGGWGGIEATMAVVNEMKKEGKIASNGLYDNRLYGSLYFRDSFYNDTNTNEMQGSTWDNLMNSTYGDIYENHAYFRKWLPNYVWNNGYVGVNVVLMRYADVLLMYAEALNETGNTPLAIPIINNIRNVHGFMPQITVTSKEAVKAQIIHERTMELTLESVRFFDLRRWGMLDQAMQAAGRSNFSAAAHAYLPIPLSEINSNSNVN</sequence>
<protein>
    <submittedName>
        <fullName evidence="8">Starch-binding associating with outer membrane</fullName>
    </submittedName>
</protein>
<evidence type="ECO:0000259" key="6">
    <source>
        <dbReference type="Pfam" id="PF07980"/>
    </source>
</evidence>
<dbReference type="EMBL" id="FOZP01000003">
    <property type="protein sequence ID" value="SFS49059.1"/>
    <property type="molecule type" value="Genomic_DNA"/>
</dbReference>
<dbReference type="Gene3D" id="1.25.40.390">
    <property type="match status" value="1"/>
</dbReference>
<dbReference type="OrthoDB" id="5694214at2"/>
<dbReference type="RefSeq" id="WP_090224704.1">
    <property type="nucleotide sequence ID" value="NZ_FOZP01000003.1"/>
</dbReference>
<evidence type="ECO:0000259" key="7">
    <source>
        <dbReference type="Pfam" id="PF14322"/>
    </source>
</evidence>
<evidence type="ECO:0000256" key="1">
    <source>
        <dbReference type="ARBA" id="ARBA00004442"/>
    </source>
</evidence>
<dbReference type="STRING" id="593133.SAMN04488006_1648"/>
<keyword evidence="4" id="KW-0472">Membrane</keyword>
<evidence type="ECO:0000313" key="8">
    <source>
        <dbReference type="EMBL" id="SFS49059.1"/>
    </source>
</evidence>
<dbReference type="InterPro" id="IPR012944">
    <property type="entry name" value="SusD_RagB_dom"/>
</dbReference>
<dbReference type="AlphaFoldDB" id="A0A1I6Q9B5"/>
<feature type="domain" description="RagB/SusD" evidence="6">
    <location>
        <begin position="281"/>
        <end position="514"/>
    </location>
</feature>
<keyword evidence="3" id="KW-0732">Signal</keyword>
<dbReference type="SUPFAM" id="SSF48452">
    <property type="entry name" value="TPR-like"/>
    <property type="match status" value="1"/>
</dbReference>
<evidence type="ECO:0000256" key="4">
    <source>
        <dbReference type="ARBA" id="ARBA00023136"/>
    </source>
</evidence>
<proteinExistence type="inferred from homology"/>
<dbReference type="Proteomes" id="UP000199312">
    <property type="component" value="Unassembled WGS sequence"/>
</dbReference>
<dbReference type="InterPro" id="IPR011990">
    <property type="entry name" value="TPR-like_helical_dom_sf"/>
</dbReference>
<accession>A0A1I6Q9B5</accession>
<evidence type="ECO:0000256" key="2">
    <source>
        <dbReference type="ARBA" id="ARBA00006275"/>
    </source>
</evidence>
<comment type="similarity">
    <text evidence="2">Belongs to the SusD family.</text>
</comment>
<keyword evidence="9" id="KW-1185">Reference proteome</keyword>